<evidence type="ECO:0000256" key="2">
    <source>
        <dbReference type="ARBA" id="ARBA00005001"/>
    </source>
</evidence>
<dbReference type="InterPro" id="IPR013783">
    <property type="entry name" value="Ig-like_fold"/>
</dbReference>
<dbReference type="AlphaFoldDB" id="A0A939EHZ8"/>
<comment type="pathway">
    <text evidence="2">Glycan metabolism; osmoregulated periplasmic glucan (OPG) biosynthesis.</text>
</comment>
<dbReference type="PANTHER" id="PTHR30504:SF3">
    <property type="entry name" value="GLUCANS BIOSYNTHESIS PROTEIN D"/>
    <property type="match status" value="1"/>
</dbReference>
<dbReference type="GO" id="GO:0003824">
    <property type="term" value="F:catalytic activity"/>
    <property type="evidence" value="ECO:0007669"/>
    <property type="project" value="InterPro"/>
</dbReference>
<comment type="subcellular location">
    <subcellularLocation>
        <location evidence="1">Periplasm</location>
    </subcellularLocation>
</comment>
<dbReference type="Proteomes" id="UP000664096">
    <property type="component" value="Unassembled WGS sequence"/>
</dbReference>
<dbReference type="InterPro" id="IPR014718">
    <property type="entry name" value="GH-type_carb-bd"/>
</dbReference>
<comment type="similarity">
    <text evidence="3">Belongs to the OpgD/OpgG family.</text>
</comment>
<evidence type="ECO:0000256" key="1">
    <source>
        <dbReference type="ARBA" id="ARBA00004418"/>
    </source>
</evidence>
<dbReference type="Pfam" id="PF04349">
    <property type="entry name" value="MdoG"/>
    <property type="match status" value="1"/>
</dbReference>
<evidence type="ECO:0000256" key="6">
    <source>
        <dbReference type="SAM" id="SignalP"/>
    </source>
</evidence>
<dbReference type="InterPro" id="IPR011013">
    <property type="entry name" value="Gal_mutarotase_sf_dom"/>
</dbReference>
<dbReference type="SUPFAM" id="SSF81296">
    <property type="entry name" value="E set domains"/>
    <property type="match status" value="1"/>
</dbReference>
<reference evidence="8" key="1">
    <citation type="submission" date="2020-12" db="EMBL/GenBank/DDBJ databases">
        <title>Oil enriched cultivation method for isolating marine PHA-producing bacteria.</title>
        <authorList>
            <person name="Zheng W."/>
            <person name="Yu S."/>
            <person name="Huang Y."/>
        </authorList>
    </citation>
    <scope>NUCLEOTIDE SEQUENCE</scope>
    <source>
        <strain evidence="8">SY-2-12</strain>
    </source>
</reference>
<evidence type="ECO:0000256" key="4">
    <source>
        <dbReference type="ARBA" id="ARBA00022729"/>
    </source>
</evidence>
<evidence type="ECO:0000259" key="7">
    <source>
        <dbReference type="Pfam" id="PF04349"/>
    </source>
</evidence>
<accession>A0A939EHZ8</accession>
<evidence type="ECO:0000256" key="5">
    <source>
        <dbReference type="ARBA" id="ARBA00022764"/>
    </source>
</evidence>
<organism evidence="8 9">
    <name type="scientific">Roseibium aggregatum</name>
    <dbReference type="NCBI Taxonomy" id="187304"/>
    <lineage>
        <taxon>Bacteria</taxon>
        <taxon>Pseudomonadati</taxon>
        <taxon>Pseudomonadota</taxon>
        <taxon>Alphaproteobacteria</taxon>
        <taxon>Hyphomicrobiales</taxon>
        <taxon>Stappiaceae</taxon>
        <taxon>Roseibium</taxon>
    </lineage>
</organism>
<comment type="caution">
    <text evidence="8">The sequence shown here is derived from an EMBL/GenBank/DDBJ whole genome shotgun (WGS) entry which is preliminary data.</text>
</comment>
<protein>
    <submittedName>
        <fullName evidence="8">Glucan biosynthesis protein</fullName>
    </submittedName>
</protein>
<dbReference type="InterPro" id="IPR007444">
    <property type="entry name" value="Glucan_biosyn_MdoG_C"/>
</dbReference>
<dbReference type="InterPro" id="IPR014756">
    <property type="entry name" value="Ig_E-set"/>
</dbReference>
<evidence type="ECO:0000313" key="8">
    <source>
        <dbReference type="EMBL" id="MBN9672085.1"/>
    </source>
</evidence>
<feature type="signal peptide" evidence="6">
    <location>
        <begin position="1"/>
        <end position="22"/>
    </location>
</feature>
<keyword evidence="4 6" id="KW-0732">Signal</keyword>
<dbReference type="EMBL" id="JAEKJZ010000003">
    <property type="protein sequence ID" value="MBN9672085.1"/>
    <property type="molecule type" value="Genomic_DNA"/>
</dbReference>
<dbReference type="InterPro" id="IPR014438">
    <property type="entry name" value="Glucan_biosyn_MdoG/MdoD"/>
</dbReference>
<keyword evidence="5" id="KW-0574">Periplasm</keyword>
<evidence type="ECO:0000313" key="9">
    <source>
        <dbReference type="Proteomes" id="UP000664096"/>
    </source>
</evidence>
<dbReference type="GO" id="GO:0051274">
    <property type="term" value="P:beta-glucan biosynthetic process"/>
    <property type="evidence" value="ECO:0007669"/>
    <property type="project" value="TreeGrafter"/>
</dbReference>
<dbReference type="PIRSF" id="PIRSF006281">
    <property type="entry name" value="MdoG"/>
    <property type="match status" value="1"/>
</dbReference>
<sequence length="517" mass="58034">MRQMLLLAGLFFGLAFSLAAHASDLAGLRGESEPFSFEVLIDRARDTAAHPYQPGEVRAAETLETIDYDAHWKIRFKSAETVEIAPGVPLQFFHLGRYFKEPVRLHEVADGTSREILYSPDYFSMPEDSPGKRLPSDIGFAGFRVMREDLETDWISFLGASYFRTDGQSRQYGQSARALAIDTGLSKAEEFPRFTEFWFEPSASGDATLVVYALLDSPSVAGAYKMTMKNEDGEGQVIDVDSHLFFRNEVERLGIAPLTSMFWYSESNRLKGRDWRPEVHDTDGLAMIGESGEQIWRPLNNPSGLRTSSFQAHNVQGFGLAQRDRVFDHYQDDGIFYDKRPSVWIEPKEAFGGGAVQLVEIPTDDEIYDNIVAYFMPETLPKAGEERHFAYRMHWRDRHPLPDSGAQVVATRTGPGGVPGQPRPQEQIKVVLDFEGKSLAGMTREDGIEPVVELSTGDVINPYVLPVVGTERWRLVFDAKTSGAEPIEARVYLRNGDDVLSETWLGQISGEMLAKPW</sequence>
<feature type="domain" description="Glucan biosynthesis periplasmic MdoG C-terminal" evidence="7">
    <location>
        <begin position="35"/>
        <end position="507"/>
    </location>
</feature>
<dbReference type="GO" id="GO:0030246">
    <property type="term" value="F:carbohydrate binding"/>
    <property type="evidence" value="ECO:0007669"/>
    <property type="project" value="InterPro"/>
</dbReference>
<dbReference type="RefSeq" id="WP_207141917.1">
    <property type="nucleotide sequence ID" value="NZ_JAEKJZ010000003.1"/>
</dbReference>
<dbReference type="Gene3D" id="2.70.98.10">
    <property type="match status" value="1"/>
</dbReference>
<name>A0A939EHZ8_9HYPH</name>
<gene>
    <name evidence="8" type="ORF">JF539_17165</name>
</gene>
<dbReference type="SUPFAM" id="SSF74650">
    <property type="entry name" value="Galactose mutarotase-like"/>
    <property type="match status" value="1"/>
</dbReference>
<dbReference type="Gene3D" id="2.60.40.10">
    <property type="entry name" value="Immunoglobulins"/>
    <property type="match status" value="1"/>
</dbReference>
<dbReference type="PANTHER" id="PTHR30504">
    <property type="entry name" value="GLUCANS BIOSYNTHESIS PROTEIN"/>
    <property type="match status" value="1"/>
</dbReference>
<proteinExistence type="inferred from homology"/>
<feature type="chain" id="PRO_5037919703" evidence="6">
    <location>
        <begin position="23"/>
        <end position="517"/>
    </location>
</feature>
<evidence type="ECO:0000256" key="3">
    <source>
        <dbReference type="ARBA" id="ARBA00009284"/>
    </source>
</evidence>
<dbReference type="GO" id="GO:0030288">
    <property type="term" value="C:outer membrane-bounded periplasmic space"/>
    <property type="evidence" value="ECO:0007669"/>
    <property type="project" value="TreeGrafter"/>
</dbReference>